<feature type="domain" description="NAD-dependent epimerase/dehydratase" evidence="1">
    <location>
        <begin position="4"/>
        <end position="238"/>
    </location>
</feature>
<name>A0A327MDI2_9PROT</name>
<dbReference type="CDD" id="cd08946">
    <property type="entry name" value="SDR_e"/>
    <property type="match status" value="1"/>
</dbReference>
<dbReference type="AlphaFoldDB" id="A0A327MDI2"/>
<dbReference type="EMBL" id="QLIX01000010">
    <property type="protein sequence ID" value="RAI58228.1"/>
    <property type="molecule type" value="Genomic_DNA"/>
</dbReference>
<protein>
    <submittedName>
        <fullName evidence="2">NAD(P)-dependent oxidoreductase</fullName>
    </submittedName>
</protein>
<keyword evidence="3" id="KW-1185">Reference proteome</keyword>
<reference evidence="3" key="1">
    <citation type="submission" date="2018-06" db="EMBL/GenBank/DDBJ databases">
        <authorList>
            <person name="Khan S.A."/>
        </authorList>
    </citation>
    <scope>NUCLEOTIDE SEQUENCE [LARGE SCALE GENOMIC DNA]</scope>
    <source>
        <strain evidence="3">DB-1506</strain>
    </source>
</reference>
<gene>
    <name evidence="2" type="ORF">DOO78_14495</name>
</gene>
<dbReference type="InterPro" id="IPR036291">
    <property type="entry name" value="NAD(P)-bd_dom_sf"/>
</dbReference>
<dbReference type="Pfam" id="PF01370">
    <property type="entry name" value="Epimerase"/>
    <property type="match status" value="1"/>
</dbReference>
<evidence type="ECO:0000259" key="1">
    <source>
        <dbReference type="Pfam" id="PF01370"/>
    </source>
</evidence>
<dbReference type="RefSeq" id="WP_111470569.1">
    <property type="nucleotide sequence ID" value="NZ_QLIX01000010.1"/>
</dbReference>
<dbReference type="Gene3D" id="3.40.50.720">
    <property type="entry name" value="NAD(P)-binding Rossmann-like Domain"/>
    <property type="match status" value="1"/>
</dbReference>
<dbReference type="PANTHER" id="PTHR43103">
    <property type="entry name" value="NUCLEOSIDE-DIPHOSPHATE-SUGAR EPIMERASE"/>
    <property type="match status" value="1"/>
</dbReference>
<evidence type="ECO:0000313" key="3">
    <source>
        <dbReference type="Proteomes" id="UP000249065"/>
    </source>
</evidence>
<dbReference type="OrthoDB" id="9771073at2"/>
<organism evidence="2 3">
    <name type="scientific">Roseicella frigidaeris</name>
    <dbReference type="NCBI Taxonomy" id="2230885"/>
    <lineage>
        <taxon>Bacteria</taxon>
        <taxon>Pseudomonadati</taxon>
        <taxon>Pseudomonadota</taxon>
        <taxon>Alphaproteobacteria</taxon>
        <taxon>Acetobacterales</taxon>
        <taxon>Roseomonadaceae</taxon>
        <taxon>Roseicella</taxon>
    </lineage>
</organism>
<proteinExistence type="predicted"/>
<dbReference type="Proteomes" id="UP000249065">
    <property type="component" value="Unassembled WGS sequence"/>
</dbReference>
<dbReference type="PANTHER" id="PTHR43103:SF6">
    <property type="entry name" value="PUTATIVE-RELATED"/>
    <property type="match status" value="1"/>
</dbReference>
<evidence type="ECO:0000313" key="2">
    <source>
        <dbReference type="EMBL" id="RAI58228.1"/>
    </source>
</evidence>
<dbReference type="InterPro" id="IPR001509">
    <property type="entry name" value="Epimerase_deHydtase"/>
</dbReference>
<dbReference type="SUPFAM" id="SSF51735">
    <property type="entry name" value="NAD(P)-binding Rossmann-fold domains"/>
    <property type="match status" value="1"/>
</dbReference>
<accession>A0A327MDI2</accession>
<sequence>MRSVLVTGGSGKAGRAVVRELLAHGYAVLNADLRPAPLPPGAGPDTAMPAHAMQVDLTEFGAAVECLQRMAGTLDRRRDPLGKPFAVVHLAGIPAPGLATDAATFQTNMMTTYNLFSAATLAGVERVVWASSETTYGLPLTRSPPLFAPVTEEHPLVPESGYALAKTLCERMAEEMHRWNPGTRFTALRISNILEAEDYALIPGFQRDPALRRWNLWSWVDARDVAQACRLALEADTAGCDAFTIAAADTVMERPSRELMAECFPDVPIRGPLAEHGTLLGIEKARRLLGYAPLHSWRQR</sequence>
<comment type="caution">
    <text evidence="2">The sequence shown here is derived from an EMBL/GenBank/DDBJ whole genome shotgun (WGS) entry which is preliminary data.</text>
</comment>